<accession>A0A9P6MH94</accession>
<comment type="caution">
    <text evidence="1">The sequence shown here is derived from an EMBL/GenBank/DDBJ whole genome shotgun (WGS) entry which is preliminary data.</text>
</comment>
<dbReference type="AlphaFoldDB" id="A0A9P6MH94"/>
<feature type="non-terminal residue" evidence="1">
    <location>
        <position position="1"/>
    </location>
</feature>
<evidence type="ECO:0000313" key="2">
    <source>
        <dbReference type="Proteomes" id="UP000749646"/>
    </source>
</evidence>
<evidence type="ECO:0000313" key="1">
    <source>
        <dbReference type="EMBL" id="KAG0000060.1"/>
    </source>
</evidence>
<organism evidence="1 2">
    <name type="scientific">Modicella reniformis</name>
    <dbReference type="NCBI Taxonomy" id="1440133"/>
    <lineage>
        <taxon>Eukaryota</taxon>
        <taxon>Fungi</taxon>
        <taxon>Fungi incertae sedis</taxon>
        <taxon>Mucoromycota</taxon>
        <taxon>Mortierellomycotina</taxon>
        <taxon>Mortierellomycetes</taxon>
        <taxon>Mortierellales</taxon>
        <taxon>Mortierellaceae</taxon>
        <taxon>Modicella</taxon>
    </lineage>
</organism>
<dbReference type="EMBL" id="JAAAHW010000668">
    <property type="protein sequence ID" value="KAG0000060.1"/>
    <property type="molecule type" value="Genomic_DNA"/>
</dbReference>
<keyword evidence="2" id="KW-1185">Reference proteome</keyword>
<reference evidence="1" key="1">
    <citation type="journal article" date="2020" name="Fungal Divers.">
        <title>Resolving the Mortierellaceae phylogeny through synthesis of multi-gene phylogenetics and phylogenomics.</title>
        <authorList>
            <person name="Vandepol N."/>
            <person name="Liber J."/>
            <person name="Desiro A."/>
            <person name="Na H."/>
            <person name="Kennedy M."/>
            <person name="Barry K."/>
            <person name="Grigoriev I.V."/>
            <person name="Miller A.N."/>
            <person name="O'Donnell K."/>
            <person name="Stajich J.E."/>
            <person name="Bonito G."/>
        </authorList>
    </citation>
    <scope>NUCLEOTIDE SEQUENCE</scope>
    <source>
        <strain evidence="1">MES-2147</strain>
    </source>
</reference>
<gene>
    <name evidence="1" type="ORF">BGZ65_004675</name>
</gene>
<sequence length="76" mass="8696">TPPTSWDLRIYGNLGVEYSAGRSRSISTTISDPREHHFTASVKAEANMQVFREGENECLNMWMGILHDTGKQVFWH</sequence>
<protein>
    <submittedName>
        <fullName evidence="1">Uncharacterized protein</fullName>
    </submittedName>
</protein>
<proteinExistence type="predicted"/>
<dbReference type="Proteomes" id="UP000749646">
    <property type="component" value="Unassembled WGS sequence"/>
</dbReference>
<name>A0A9P6MH94_9FUNG</name>